<name>A0A0F9NUB7_9ZZZZ</name>
<evidence type="ECO:0000313" key="2">
    <source>
        <dbReference type="EMBL" id="KKN23085.1"/>
    </source>
</evidence>
<sequence length="205" mass="22950">MPGSNLVVGRHYYNDDDFRRRFSEIVRNRLQWLGASCVNTTEEEVDSQIKSTRERPVSKRVFVVHGHNEAALSKVARFLEHVGLDPVVLHEQPNKGRTIIEKFEAHSDVAFAVVLLTGDDVGYANRADAQAAKPRARQNVILELGYFLGKLGRERVCPLCEEGLETPSDYDGVVYVPLDAAGAWQMSLGRELREAHLPVDLNQLG</sequence>
<feature type="domain" description="CD-NTase-associated protein 12/Pycsar effector protein TIR" evidence="1">
    <location>
        <begin position="60"/>
        <end position="179"/>
    </location>
</feature>
<dbReference type="AlphaFoldDB" id="A0A0F9NUB7"/>
<comment type="caution">
    <text evidence="2">The sequence shown here is derived from an EMBL/GenBank/DDBJ whole genome shotgun (WGS) entry which is preliminary data.</text>
</comment>
<dbReference type="GO" id="GO:0050135">
    <property type="term" value="F:NADP+ nucleosidase activity"/>
    <property type="evidence" value="ECO:0007669"/>
    <property type="project" value="InterPro"/>
</dbReference>
<evidence type="ECO:0000259" key="1">
    <source>
        <dbReference type="Pfam" id="PF10137"/>
    </source>
</evidence>
<dbReference type="Pfam" id="PF10137">
    <property type="entry name" value="CAP12-PCTIR_TIR"/>
    <property type="match status" value="1"/>
</dbReference>
<accession>A0A0F9NUB7</accession>
<gene>
    <name evidence="2" type="ORF">LCGC14_0908500</name>
</gene>
<dbReference type="InterPro" id="IPR019302">
    <property type="entry name" value="CAP12/PCTIR_TIR_dom"/>
</dbReference>
<reference evidence="2" key="1">
    <citation type="journal article" date="2015" name="Nature">
        <title>Complex archaea that bridge the gap between prokaryotes and eukaryotes.</title>
        <authorList>
            <person name="Spang A."/>
            <person name="Saw J.H."/>
            <person name="Jorgensen S.L."/>
            <person name="Zaremba-Niedzwiedzka K."/>
            <person name="Martijn J."/>
            <person name="Lind A.E."/>
            <person name="van Eijk R."/>
            <person name="Schleper C."/>
            <person name="Guy L."/>
            <person name="Ettema T.J."/>
        </authorList>
    </citation>
    <scope>NUCLEOTIDE SEQUENCE</scope>
</reference>
<protein>
    <recommendedName>
        <fullName evidence="1">CD-NTase-associated protein 12/Pycsar effector protein TIR domain-containing protein</fullName>
    </recommendedName>
</protein>
<proteinExistence type="predicted"/>
<dbReference type="EMBL" id="LAZR01003006">
    <property type="protein sequence ID" value="KKN23085.1"/>
    <property type="molecule type" value="Genomic_DNA"/>
</dbReference>
<organism evidence="2">
    <name type="scientific">marine sediment metagenome</name>
    <dbReference type="NCBI Taxonomy" id="412755"/>
    <lineage>
        <taxon>unclassified sequences</taxon>
        <taxon>metagenomes</taxon>
        <taxon>ecological metagenomes</taxon>
    </lineage>
</organism>